<comment type="caution">
    <text evidence="3">The sequence shown here is derived from an EMBL/GenBank/DDBJ whole genome shotgun (WGS) entry which is preliminary data.</text>
</comment>
<feature type="region of interest" description="Disordered" evidence="2">
    <location>
        <begin position="1"/>
        <end position="34"/>
    </location>
</feature>
<dbReference type="EMBL" id="PZQS01000004">
    <property type="protein sequence ID" value="PVD32000.1"/>
    <property type="molecule type" value="Genomic_DNA"/>
</dbReference>
<sequence>MEGPEVVNQQQAYSTPQYGGPPPQWGYQPPVVTQPQMSNTNNTTVVINQQSAGPAYKPPRAWSTGICGCFDDLGVCCCVWWCTPCAISQLVGDMGEHCCVPCCVPGWLVALRTKLRTQHNIQKLLTPDLRPPLTPTLIAGRCHERLLRRLLLLLLRPLSDDEGGQAYEGFESLNRGLLVEPMEAKTFTPFINFQQSYFLT</sequence>
<accession>A0A2T7PF15</accession>
<protein>
    <submittedName>
        <fullName evidence="3">Uncharacterized protein</fullName>
    </submittedName>
</protein>
<dbReference type="AlphaFoldDB" id="A0A2T7PF15"/>
<dbReference type="OrthoDB" id="1045822at2759"/>
<evidence type="ECO:0000313" key="3">
    <source>
        <dbReference type="EMBL" id="PVD32000.1"/>
    </source>
</evidence>
<comment type="similarity">
    <text evidence="1">Belongs to the cornifelin family.</text>
</comment>
<dbReference type="InterPro" id="IPR006461">
    <property type="entry name" value="PLAC_motif_containing"/>
</dbReference>
<evidence type="ECO:0000256" key="1">
    <source>
        <dbReference type="ARBA" id="ARBA00009024"/>
    </source>
</evidence>
<organism evidence="3 4">
    <name type="scientific">Pomacea canaliculata</name>
    <name type="common">Golden apple snail</name>
    <dbReference type="NCBI Taxonomy" id="400727"/>
    <lineage>
        <taxon>Eukaryota</taxon>
        <taxon>Metazoa</taxon>
        <taxon>Spiralia</taxon>
        <taxon>Lophotrochozoa</taxon>
        <taxon>Mollusca</taxon>
        <taxon>Gastropoda</taxon>
        <taxon>Caenogastropoda</taxon>
        <taxon>Architaenioglossa</taxon>
        <taxon>Ampullarioidea</taxon>
        <taxon>Ampullariidae</taxon>
        <taxon>Pomacea</taxon>
    </lineage>
</organism>
<reference evidence="3 4" key="1">
    <citation type="submission" date="2018-04" db="EMBL/GenBank/DDBJ databases">
        <title>The genome of golden apple snail Pomacea canaliculata provides insight into stress tolerance and invasive adaptation.</title>
        <authorList>
            <person name="Liu C."/>
            <person name="Liu B."/>
            <person name="Ren Y."/>
            <person name="Zhang Y."/>
            <person name="Wang H."/>
            <person name="Li S."/>
            <person name="Jiang F."/>
            <person name="Yin L."/>
            <person name="Zhang G."/>
            <person name="Qian W."/>
            <person name="Fan W."/>
        </authorList>
    </citation>
    <scope>NUCLEOTIDE SEQUENCE [LARGE SCALE GENOMIC DNA]</scope>
    <source>
        <strain evidence="3">SZHN2017</strain>
        <tissue evidence="3">Muscle</tissue>
    </source>
</reference>
<gene>
    <name evidence="3" type="ORF">C0Q70_07426</name>
</gene>
<evidence type="ECO:0000256" key="2">
    <source>
        <dbReference type="SAM" id="MobiDB-lite"/>
    </source>
</evidence>
<name>A0A2T7PF15_POMCA</name>
<dbReference type="PANTHER" id="PTHR15907">
    <property type="entry name" value="DUF614 FAMILY PROTEIN-RELATED"/>
    <property type="match status" value="1"/>
</dbReference>
<proteinExistence type="inferred from homology"/>
<keyword evidence="4" id="KW-1185">Reference proteome</keyword>
<evidence type="ECO:0000313" key="4">
    <source>
        <dbReference type="Proteomes" id="UP000245119"/>
    </source>
</evidence>
<dbReference type="Proteomes" id="UP000245119">
    <property type="component" value="Linkage Group LG4"/>
</dbReference>